<dbReference type="AlphaFoldDB" id="A0A2N0RVD9"/>
<gene>
    <name evidence="1" type="ORF">RhiirA1_393824</name>
</gene>
<protein>
    <submittedName>
        <fullName evidence="1">Uncharacterized protein</fullName>
    </submittedName>
</protein>
<dbReference type="Proteomes" id="UP000232688">
    <property type="component" value="Unassembled WGS sequence"/>
</dbReference>
<name>A0A2N0RVD9_9GLOM</name>
<dbReference type="VEuPathDB" id="FungiDB:RhiirA1_393824"/>
<reference evidence="1 2" key="2">
    <citation type="submission" date="2017-10" db="EMBL/GenBank/DDBJ databases">
        <title>Genome analyses suggest a sexual origin of heterokaryosis in a supposedly ancient asexual fungus.</title>
        <authorList>
            <person name="Corradi N."/>
            <person name="Sedzielewska K."/>
            <person name="Noel J."/>
            <person name="Charron P."/>
            <person name="Farinelli L."/>
            <person name="Marton T."/>
            <person name="Kruger M."/>
            <person name="Pelin A."/>
            <person name="Brachmann A."/>
            <person name="Corradi N."/>
        </authorList>
    </citation>
    <scope>NUCLEOTIDE SEQUENCE [LARGE SCALE GENOMIC DNA]</scope>
    <source>
        <strain evidence="1 2">A1</strain>
    </source>
</reference>
<accession>A0A2N0RVD9</accession>
<sequence length="118" mass="13214">MDIGSKRSWSYATVFLHPKKTDRFKFNIKIIYYMKTGMRTGQSSGPVLKKMQDRGLVLQVLGPTGPGPSRTDVYLPYKNSVSLFAPPLADVVKLVICQLKSFHNKFCVLNGNGTETSR</sequence>
<reference evidence="1 2" key="1">
    <citation type="submission" date="2017-10" db="EMBL/GenBank/DDBJ databases">
        <title>Extensive intraspecific genome diversity in a model arbuscular mycorrhizal fungus.</title>
        <authorList>
            <person name="Chen E.C.H."/>
            <person name="Morin E."/>
            <person name="Baudet D."/>
            <person name="Noel J."/>
            <person name="Ndikumana S."/>
            <person name="Charron P."/>
            <person name="St-Onge C."/>
            <person name="Giorgi J."/>
            <person name="Grigoriev I.V."/>
            <person name="Roux C."/>
            <person name="Martin F.M."/>
            <person name="Corradi N."/>
        </authorList>
    </citation>
    <scope>NUCLEOTIDE SEQUENCE [LARGE SCALE GENOMIC DNA]</scope>
    <source>
        <strain evidence="1 2">A1</strain>
    </source>
</reference>
<comment type="caution">
    <text evidence="1">The sequence shown here is derived from an EMBL/GenBank/DDBJ whole genome shotgun (WGS) entry which is preliminary data.</text>
</comment>
<evidence type="ECO:0000313" key="2">
    <source>
        <dbReference type="Proteomes" id="UP000232688"/>
    </source>
</evidence>
<proteinExistence type="predicted"/>
<organism evidence="1 2">
    <name type="scientific">Rhizophagus irregularis</name>
    <dbReference type="NCBI Taxonomy" id="588596"/>
    <lineage>
        <taxon>Eukaryota</taxon>
        <taxon>Fungi</taxon>
        <taxon>Fungi incertae sedis</taxon>
        <taxon>Mucoromycota</taxon>
        <taxon>Glomeromycotina</taxon>
        <taxon>Glomeromycetes</taxon>
        <taxon>Glomerales</taxon>
        <taxon>Glomeraceae</taxon>
        <taxon>Rhizophagus</taxon>
    </lineage>
</organism>
<evidence type="ECO:0000313" key="1">
    <source>
        <dbReference type="EMBL" id="PKC67283.1"/>
    </source>
</evidence>
<dbReference type="EMBL" id="LLXH01000401">
    <property type="protein sequence ID" value="PKC67283.1"/>
    <property type="molecule type" value="Genomic_DNA"/>
</dbReference>